<dbReference type="EMBL" id="UINC01087548">
    <property type="protein sequence ID" value="SVC37000.1"/>
    <property type="molecule type" value="Genomic_DNA"/>
</dbReference>
<accession>A0A382LK45</accession>
<feature type="domain" description="Sulfatase N-terminal" evidence="5">
    <location>
        <begin position="192"/>
        <end position="399"/>
    </location>
</feature>
<protein>
    <recommendedName>
        <fullName evidence="5">Sulfatase N-terminal domain-containing protein</fullName>
    </recommendedName>
</protein>
<comment type="similarity">
    <text evidence="1">Belongs to the sulfatase family.</text>
</comment>
<dbReference type="SUPFAM" id="SSF52266">
    <property type="entry name" value="SGNH hydrolase"/>
    <property type="match status" value="1"/>
</dbReference>
<keyword evidence="4" id="KW-0106">Calcium</keyword>
<dbReference type="SUPFAM" id="SSF53649">
    <property type="entry name" value="Alkaline phosphatase-like"/>
    <property type="match status" value="1"/>
</dbReference>
<dbReference type="InterPro" id="IPR050738">
    <property type="entry name" value="Sulfatase"/>
</dbReference>
<dbReference type="AlphaFoldDB" id="A0A382LK45"/>
<dbReference type="GO" id="GO:0004065">
    <property type="term" value="F:arylsulfatase activity"/>
    <property type="evidence" value="ECO:0007669"/>
    <property type="project" value="TreeGrafter"/>
</dbReference>
<organism evidence="6">
    <name type="scientific">marine metagenome</name>
    <dbReference type="NCBI Taxonomy" id="408172"/>
    <lineage>
        <taxon>unclassified sequences</taxon>
        <taxon>metagenomes</taxon>
        <taxon>ecological metagenomes</taxon>
    </lineage>
</organism>
<sequence length="399" mass="44121">LPALNRSEWPWFRDGQRRTLGQLKNLGMAVTIDTGHPSDVHPREKKAVGERLAKWALGTTYALKKHAAYSGPLLDVAEREGDSLVVSFNQVGSGLKTSDKKAPRHFEVSGEDGPFHPATAKIIGKNTLSISSPKVAEPTHARYAWSPYPEPPVNLFNSEGLPASPFSTESEETLFALQEKRLARDSKNGSRPNILLIVGEDHGCELSCYGDPVIKTPNIDALASQGVLFENGYVTQSVCSPSRSTIFTGLYPHQNGQLGLATHNYGWFKKWPTTYSLLKKAGYRTCLIGKTHVIPAEAVEAFVDFRSQKSSNFAKRNVSEYAENAGDFFRDGDEPFFMTVNYPDAHWPLQGQVGGLPETQVDPKRVKLMPYVGGETPRMLEVARNYYDCMLRLDACVGQ</sequence>
<dbReference type="InterPro" id="IPR017850">
    <property type="entry name" value="Alkaline_phosphatase_core_sf"/>
</dbReference>
<dbReference type="Gene3D" id="3.40.720.10">
    <property type="entry name" value="Alkaline Phosphatase, subunit A"/>
    <property type="match status" value="1"/>
</dbReference>
<dbReference type="InterPro" id="IPR000917">
    <property type="entry name" value="Sulfatase_N"/>
</dbReference>
<dbReference type="Pfam" id="PF00884">
    <property type="entry name" value="Sulfatase"/>
    <property type="match status" value="1"/>
</dbReference>
<dbReference type="Gene3D" id="3.40.50.1110">
    <property type="entry name" value="SGNH hydrolase"/>
    <property type="match status" value="1"/>
</dbReference>
<keyword evidence="3" id="KW-0378">Hydrolase</keyword>
<keyword evidence="2" id="KW-0479">Metal-binding</keyword>
<dbReference type="PANTHER" id="PTHR42693">
    <property type="entry name" value="ARYLSULFATASE FAMILY MEMBER"/>
    <property type="match status" value="1"/>
</dbReference>
<gene>
    <name evidence="6" type="ORF">METZ01_LOCUS289854</name>
</gene>
<feature type="non-terminal residue" evidence="6">
    <location>
        <position position="1"/>
    </location>
</feature>
<dbReference type="PROSITE" id="PS00523">
    <property type="entry name" value="SULFATASE_1"/>
    <property type="match status" value="1"/>
</dbReference>
<dbReference type="InterPro" id="IPR036514">
    <property type="entry name" value="SGNH_hydro_sf"/>
</dbReference>
<evidence type="ECO:0000256" key="3">
    <source>
        <dbReference type="ARBA" id="ARBA00022801"/>
    </source>
</evidence>
<dbReference type="GO" id="GO:0046872">
    <property type="term" value="F:metal ion binding"/>
    <property type="evidence" value="ECO:0007669"/>
    <property type="project" value="UniProtKB-KW"/>
</dbReference>
<reference evidence="6" key="1">
    <citation type="submission" date="2018-05" db="EMBL/GenBank/DDBJ databases">
        <authorList>
            <person name="Lanie J.A."/>
            <person name="Ng W.-L."/>
            <person name="Kazmierczak K.M."/>
            <person name="Andrzejewski T.M."/>
            <person name="Davidsen T.M."/>
            <person name="Wayne K.J."/>
            <person name="Tettelin H."/>
            <person name="Glass J.I."/>
            <person name="Rusch D."/>
            <person name="Podicherti R."/>
            <person name="Tsui H.-C.T."/>
            <person name="Winkler M.E."/>
        </authorList>
    </citation>
    <scope>NUCLEOTIDE SEQUENCE</scope>
</reference>
<name>A0A382LK45_9ZZZZ</name>
<evidence type="ECO:0000259" key="5">
    <source>
        <dbReference type="Pfam" id="PF00884"/>
    </source>
</evidence>
<proteinExistence type="inferred from homology"/>
<evidence type="ECO:0000256" key="4">
    <source>
        <dbReference type="ARBA" id="ARBA00022837"/>
    </source>
</evidence>
<evidence type="ECO:0000256" key="1">
    <source>
        <dbReference type="ARBA" id="ARBA00008779"/>
    </source>
</evidence>
<dbReference type="PANTHER" id="PTHR42693:SF53">
    <property type="entry name" value="ENDO-4-O-SULFATASE"/>
    <property type="match status" value="1"/>
</dbReference>
<dbReference type="InterPro" id="IPR024607">
    <property type="entry name" value="Sulfatase_CS"/>
</dbReference>
<evidence type="ECO:0000313" key="6">
    <source>
        <dbReference type="EMBL" id="SVC37000.1"/>
    </source>
</evidence>
<feature type="non-terminal residue" evidence="6">
    <location>
        <position position="399"/>
    </location>
</feature>
<evidence type="ECO:0000256" key="2">
    <source>
        <dbReference type="ARBA" id="ARBA00022723"/>
    </source>
</evidence>